<organism evidence="1 2">
    <name type="scientific">Kribbella albertanoniae</name>
    <dbReference type="NCBI Taxonomy" id="1266829"/>
    <lineage>
        <taxon>Bacteria</taxon>
        <taxon>Bacillati</taxon>
        <taxon>Actinomycetota</taxon>
        <taxon>Actinomycetes</taxon>
        <taxon>Propionibacteriales</taxon>
        <taxon>Kribbellaceae</taxon>
        <taxon>Kribbella</taxon>
    </lineage>
</organism>
<dbReference type="OrthoDB" id="3698951at2"/>
<comment type="caution">
    <text evidence="1">The sequence shown here is derived from an EMBL/GenBank/DDBJ whole genome shotgun (WGS) entry which is preliminary data.</text>
</comment>
<name>A0A4R4P4R0_9ACTN</name>
<keyword evidence="2" id="KW-1185">Reference proteome</keyword>
<reference evidence="1 2" key="1">
    <citation type="submission" date="2019-03" db="EMBL/GenBank/DDBJ databases">
        <title>Draft genome sequences of novel Actinobacteria.</title>
        <authorList>
            <person name="Sahin N."/>
            <person name="Ay H."/>
            <person name="Saygin H."/>
        </authorList>
    </citation>
    <scope>NUCLEOTIDE SEQUENCE [LARGE SCALE GENOMIC DNA]</scope>
    <source>
        <strain evidence="1 2">JCM 30547</strain>
    </source>
</reference>
<evidence type="ECO:0000313" key="1">
    <source>
        <dbReference type="EMBL" id="TDC16909.1"/>
    </source>
</evidence>
<gene>
    <name evidence="1" type="ORF">E1261_38050</name>
</gene>
<sequence>MAVEKLSISLPDTVATRARRAAERAGLPLSAWLAEAAETAANLAEAHLAAEEYEAIYGEPDPQELQAGRAQLAEVGVIIGAAEAPEYAASRTAALARLLGLAEEKRLG</sequence>
<evidence type="ECO:0000313" key="2">
    <source>
        <dbReference type="Proteomes" id="UP000295075"/>
    </source>
</evidence>
<proteinExistence type="predicted"/>
<protein>
    <submittedName>
        <fullName evidence="1">Uncharacterized protein</fullName>
    </submittedName>
</protein>
<dbReference type="AlphaFoldDB" id="A0A4R4P4R0"/>
<dbReference type="RefSeq" id="WP_132414602.1">
    <property type="nucleotide sequence ID" value="NZ_SMKA01000292.1"/>
</dbReference>
<dbReference type="EMBL" id="SMKA01000292">
    <property type="protein sequence ID" value="TDC16909.1"/>
    <property type="molecule type" value="Genomic_DNA"/>
</dbReference>
<dbReference type="Proteomes" id="UP000295075">
    <property type="component" value="Unassembled WGS sequence"/>
</dbReference>
<accession>A0A4R4P4R0</accession>